<keyword evidence="1" id="KW-1133">Transmembrane helix</keyword>
<organism evidence="2 3">
    <name type="scientific">Daphnia pulex</name>
    <name type="common">Water flea</name>
    <dbReference type="NCBI Taxonomy" id="6669"/>
    <lineage>
        <taxon>Eukaryota</taxon>
        <taxon>Metazoa</taxon>
        <taxon>Ecdysozoa</taxon>
        <taxon>Arthropoda</taxon>
        <taxon>Crustacea</taxon>
        <taxon>Branchiopoda</taxon>
        <taxon>Diplostraca</taxon>
        <taxon>Cladocera</taxon>
        <taxon>Anomopoda</taxon>
        <taxon>Daphniidae</taxon>
        <taxon>Daphnia</taxon>
    </lineage>
</organism>
<dbReference type="KEGG" id="dpx:DAPPUDRAFT_329402"/>
<name>E9HGG8_DAPPU</name>
<reference evidence="2 3" key="1">
    <citation type="journal article" date="2011" name="Science">
        <title>The ecoresponsive genome of Daphnia pulex.</title>
        <authorList>
            <person name="Colbourne J.K."/>
            <person name="Pfrender M.E."/>
            <person name="Gilbert D."/>
            <person name="Thomas W.K."/>
            <person name="Tucker A."/>
            <person name="Oakley T.H."/>
            <person name="Tokishita S."/>
            <person name="Aerts A."/>
            <person name="Arnold G.J."/>
            <person name="Basu M.K."/>
            <person name="Bauer D.J."/>
            <person name="Caceres C.E."/>
            <person name="Carmel L."/>
            <person name="Casola C."/>
            <person name="Choi J.H."/>
            <person name="Detter J.C."/>
            <person name="Dong Q."/>
            <person name="Dusheyko S."/>
            <person name="Eads B.D."/>
            <person name="Frohlich T."/>
            <person name="Geiler-Samerotte K.A."/>
            <person name="Gerlach D."/>
            <person name="Hatcher P."/>
            <person name="Jogdeo S."/>
            <person name="Krijgsveld J."/>
            <person name="Kriventseva E.V."/>
            <person name="Kultz D."/>
            <person name="Laforsch C."/>
            <person name="Lindquist E."/>
            <person name="Lopez J."/>
            <person name="Manak J.R."/>
            <person name="Muller J."/>
            <person name="Pangilinan J."/>
            <person name="Patwardhan R.P."/>
            <person name="Pitluck S."/>
            <person name="Pritham E.J."/>
            <person name="Rechtsteiner A."/>
            <person name="Rho M."/>
            <person name="Rogozin I.B."/>
            <person name="Sakarya O."/>
            <person name="Salamov A."/>
            <person name="Schaack S."/>
            <person name="Shapiro H."/>
            <person name="Shiga Y."/>
            <person name="Skalitzky C."/>
            <person name="Smith Z."/>
            <person name="Souvorov A."/>
            <person name="Sung W."/>
            <person name="Tang Z."/>
            <person name="Tsuchiya D."/>
            <person name="Tu H."/>
            <person name="Vos H."/>
            <person name="Wang M."/>
            <person name="Wolf Y.I."/>
            <person name="Yamagata H."/>
            <person name="Yamada T."/>
            <person name="Ye Y."/>
            <person name="Shaw J.R."/>
            <person name="Andrews J."/>
            <person name="Crease T.J."/>
            <person name="Tang H."/>
            <person name="Lucas S.M."/>
            <person name="Robertson H.M."/>
            <person name="Bork P."/>
            <person name="Koonin E.V."/>
            <person name="Zdobnov E.M."/>
            <person name="Grigoriev I.V."/>
            <person name="Lynch M."/>
            <person name="Boore J.L."/>
        </authorList>
    </citation>
    <scope>NUCLEOTIDE SEQUENCE [LARGE SCALE GENOMIC DNA]</scope>
</reference>
<gene>
    <name evidence="2" type="ORF">DAPPUDRAFT_329402</name>
</gene>
<dbReference type="HOGENOM" id="CLU_1190901_0_0_1"/>
<sequence>MTFSVKLLLMVIITFNYCLVTALYVIVNHYLSKELLVANKIMSVETYEYLLTKAKYASLYYKIDQQYPGFQEPAHLTENNDDVISVEIDAGGNNKSTFHSYSAHYYEFFPNVGPKKTFRNLQAIWQKITSELNHLGIRYRIDSFSKTFLIVPRYKTAKKKHVSASSNNEEGRKRKAVPFEEEFSKIKSIDDSLDPEVLQGVGVVKHSQIPKKNCKQVSSDEEEIIVEQDYDKF</sequence>
<dbReference type="AlphaFoldDB" id="E9HGG8"/>
<dbReference type="Proteomes" id="UP000000305">
    <property type="component" value="Unassembled WGS sequence"/>
</dbReference>
<dbReference type="EMBL" id="GL732641">
    <property type="protein sequence ID" value="EFX69170.1"/>
    <property type="molecule type" value="Genomic_DNA"/>
</dbReference>
<dbReference type="InParanoid" id="E9HGG8"/>
<keyword evidence="3" id="KW-1185">Reference proteome</keyword>
<keyword evidence="1" id="KW-0812">Transmembrane</keyword>
<evidence type="ECO:0000313" key="3">
    <source>
        <dbReference type="Proteomes" id="UP000000305"/>
    </source>
</evidence>
<dbReference type="OrthoDB" id="6771731at2759"/>
<proteinExistence type="predicted"/>
<evidence type="ECO:0000313" key="2">
    <source>
        <dbReference type="EMBL" id="EFX69170.1"/>
    </source>
</evidence>
<protein>
    <submittedName>
        <fullName evidence="2">Uncharacterized protein</fullName>
    </submittedName>
</protein>
<keyword evidence="1" id="KW-0472">Membrane</keyword>
<evidence type="ECO:0000256" key="1">
    <source>
        <dbReference type="SAM" id="Phobius"/>
    </source>
</evidence>
<feature type="transmembrane region" description="Helical" evidence="1">
    <location>
        <begin position="7"/>
        <end position="27"/>
    </location>
</feature>
<accession>E9HGG8</accession>